<organism evidence="1 2">
    <name type="scientific">Qipengyuania profundimaris</name>
    <dbReference type="NCBI Taxonomy" id="3067652"/>
    <lineage>
        <taxon>Bacteria</taxon>
        <taxon>Pseudomonadati</taxon>
        <taxon>Pseudomonadota</taxon>
        <taxon>Alphaproteobacteria</taxon>
        <taxon>Sphingomonadales</taxon>
        <taxon>Erythrobacteraceae</taxon>
        <taxon>Qipengyuania</taxon>
    </lineage>
</organism>
<sequence length="101" mass="10635">MAYHSSDFEAAIGAAAGADEALQAELKAAFAQSVARQADLLGRARCDGNWLVAAERLQGLAASFHAHELAALAREALEGAPGDPGIVVRIRNFSEELAFRD</sequence>
<gene>
    <name evidence="1" type="ORF">Q9K02_09260</name>
</gene>
<comment type="caution">
    <text evidence="1">The sequence shown here is derived from an EMBL/GenBank/DDBJ whole genome shotgun (WGS) entry which is preliminary data.</text>
</comment>
<dbReference type="EMBL" id="JAVAIM010000001">
    <property type="protein sequence ID" value="MDP4575321.1"/>
    <property type="molecule type" value="Genomic_DNA"/>
</dbReference>
<keyword evidence="2" id="KW-1185">Reference proteome</keyword>
<accession>A0ABT9HQ92</accession>
<evidence type="ECO:0000313" key="1">
    <source>
        <dbReference type="EMBL" id="MDP4575321.1"/>
    </source>
</evidence>
<dbReference type="Proteomes" id="UP001240639">
    <property type="component" value="Unassembled WGS sequence"/>
</dbReference>
<proteinExistence type="predicted"/>
<dbReference type="RefSeq" id="WP_305932639.1">
    <property type="nucleotide sequence ID" value="NZ_JAVAIM010000001.1"/>
</dbReference>
<protein>
    <submittedName>
        <fullName evidence="1">Hpt domain-containing protein</fullName>
    </submittedName>
</protein>
<name>A0ABT9HQ92_9SPHN</name>
<evidence type="ECO:0000313" key="2">
    <source>
        <dbReference type="Proteomes" id="UP001240639"/>
    </source>
</evidence>
<reference evidence="1 2" key="1">
    <citation type="submission" date="2023-08" db="EMBL/GenBank/DDBJ databases">
        <title>genomic of G39.</title>
        <authorList>
            <person name="Wang Y."/>
        </authorList>
    </citation>
    <scope>NUCLEOTIDE SEQUENCE [LARGE SCALE GENOMIC DNA]</scope>
    <source>
        <strain evidence="1 2">G39</strain>
    </source>
</reference>